<dbReference type="RefSeq" id="WP_008473162.1">
    <property type="nucleotide sequence ID" value="NZ_AYZO01000027.1"/>
</dbReference>
<evidence type="ECO:0000313" key="3">
    <source>
        <dbReference type="Proteomes" id="UP000009326"/>
    </source>
</evidence>
<evidence type="ECO:0000313" key="2">
    <source>
        <dbReference type="EMBL" id="KRN10758.1"/>
    </source>
</evidence>
<dbReference type="PATRIC" id="fig|1423751.3.peg.965"/>
<dbReference type="Proteomes" id="UP000051521">
    <property type="component" value="Unassembled WGS sequence"/>
</dbReference>
<dbReference type="EMBL" id="AYZO01000027">
    <property type="protein sequence ID" value="KRN10758.1"/>
    <property type="molecule type" value="Genomic_DNA"/>
</dbReference>
<organism evidence="1 3">
    <name type="scientific">Lactobacillus gigeriorum DSM 23908 = CRBIP 24.85</name>
    <dbReference type="NCBI Taxonomy" id="1423751"/>
    <lineage>
        <taxon>Bacteria</taxon>
        <taxon>Bacillati</taxon>
        <taxon>Bacillota</taxon>
        <taxon>Bacilli</taxon>
        <taxon>Lactobacillales</taxon>
        <taxon>Lactobacillaceae</taxon>
        <taxon>Lactobacillus</taxon>
    </lineage>
</organism>
<dbReference type="EMBL" id="CAKC01000046">
    <property type="protein sequence ID" value="CCI87048.1"/>
    <property type="molecule type" value="Genomic_DNA"/>
</dbReference>
<dbReference type="OrthoDB" id="9993037at2"/>
<name>I7LFX0_9LACO</name>
<evidence type="ECO:0000313" key="1">
    <source>
        <dbReference type="EMBL" id="CCI87048.1"/>
    </source>
</evidence>
<sequence length="114" mass="13027">METEKYLVKYYYIRPIDKKKIVTTAKYFIFPKAYHSIIDQATKEKLEGAVAILCATSMRADQNKVKIPAILESIEPATEEDLAKYKDLDLVAIITPNKDQSRAIDNFKKIKAAE</sequence>
<reference evidence="1 3" key="1">
    <citation type="submission" date="2012-06" db="EMBL/GenBank/DDBJ databases">
        <title>Draft genome sequence of Lactobacillus gigeriorum CRBIP 24.85T, isolated from chicken crop.</title>
        <authorList>
            <person name="Cousin S."/>
            <person name="Ma L."/>
            <person name="Creno S."/>
            <person name="Clermont D."/>
            <person name="Loux V."/>
            <person name="Bizet C."/>
            <person name="Bouchier C."/>
        </authorList>
    </citation>
    <scope>NUCLEOTIDE SEQUENCE [LARGE SCALE GENOMIC DNA]</scope>
    <source>
        <strain evidence="3">CRBIP 24.85T</strain>
        <strain evidence="1">Type strain: CRBIP 24.85</strain>
    </source>
</reference>
<accession>I7LFX0</accession>
<dbReference type="Proteomes" id="UP000009326">
    <property type="component" value="Unassembled WGS sequence"/>
</dbReference>
<dbReference type="AlphaFoldDB" id="I7LFX0"/>
<protein>
    <submittedName>
        <fullName evidence="1">Uncharacterized protein</fullName>
    </submittedName>
</protein>
<keyword evidence="4" id="KW-1185">Reference proteome</keyword>
<comment type="caution">
    <text evidence="1">The sequence shown here is derived from an EMBL/GenBank/DDBJ whole genome shotgun (WGS) entry which is preliminary data.</text>
</comment>
<evidence type="ECO:0000313" key="4">
    <source>
        <dbReference type="Proteomes" id="UP000051521"/>
    </source>
</evidence>
<reference evidence="2 4" key="2">
    <citation type="journal article" date="2015" name="Genome Announc.">
        <title>Expanding the biotechnology potential of lactobacilli through comparative genomics of 213 strains and associated genera.</title>
        <authorList>
            <person name="Sun Z."/>
            <person name="Harris H.M."/>
            <person name="McCann A."/>
            <person name="Guo C."/>
            <person name="Argimon S."/>
            <person name="Zhang W."/>
            <person name="Yang X."/>
            <person name="Jeffery I.B."/>
            <person name="Cooney J.C."/>
            <person name="Kagawa T.F."/>
            <person name="Liu W."/>
            <person name="Song Y."/>
            <person name="Salvetti E."/>
            <person name="Wrobel A."/>
            <person name="Rasinkangas P."/>
            <person name="Parkhill J."/>
            <person name="Rea M.C."/>
            <person name="O'Sullivan O."/>
            <person name="Ritari J."/>
            <person name="Douillard F.P."/>
            <person name="Paul Ross R."/>
            <person name="Yang R."/>
            <person name="Briner A.E."/>
            <person name="Felis G.E."/>
            <person name="de Vos W.M."/>
            <person name="Barrangou R."/>
            <person name="Klaenhammer T.R."/>
            <person name="Caufield P.W."/>
            <person name="Cui Y."/>
            <person name="Zhang H."/>
            <person name="O'Toole P.W."/>
        </authorList>
    </citation>
    <scope>NUCLEOTIDE SEQUENCE [LARGE SCALE GENOMIC DNA]</scope>
    <source>
        <strain evidence="2 4">DSM 23908</strain>
    </source>
</reference>
<proteinExistence type="predicted"/>
<gene>
    <name evidence="1" type="ORF">BN52_02115</name>
    <name evidence="2" type="ORF">FC38_GL000931</name>
</gene>